<evidence type="ECO:0000313" key="13">
    <source>
        <dbReference type="Proteomes" id="UP000286271"/>
    </source>
</evidence>
<dbReference type="InterPro" id="IPR050107">
    <property type="entry name" value="ABC_carbohydrate_import_ATPase"/>
</dbReference>
<dbReference type="EMBL" id="QSKW01000016">
    <property type="protein sequence ID" value="RHE96773.1"/>
    <property type="molecule type" value="Genomic_DNA"/>
</dbReference>
<dbReference type="RefSeq" id="WP_007889440.1">
    <property type="nucleotide sequence ID" value="NZ_CABJFX010000003.1"/>
</dbReference>
<feature type="domain" description="ABC transporter" evidence="9">
    <location>
        <begin position="34"/>
        <end position="267"/>
    </location>
</feature>
<dbReference type="Gene3D" id="3.40.50.300">
    <property type="entry name" value="P-loop containing nucleotide triphosphate hydrolases"/>
    <property type="match status" value="2"/>
</dbReference>
<dbReference type="InterPro" id="IPR003593">
    <property type="entry name" value="AAA+_ATPase"/>
</dbReference>
<dbReference type="AlphaFoldDB" id="A0A413U173"/>
<evidence type="ECO:0000256" key="1">
    <source>
        <dbReference type="ARBA" id="ARBA00004202"/>
    </source>
</evidence>
<keyword evidence="6 10" id="KW-0067">ATP-binding</keyword>
<comment type="caution">
    <text evidence="10">The sequence shown here is derived from an EMBL/GenBank/DDBJ whole genome shotgun (WGS) entry which is preliminary data.</text>
</comment>
<proteinExistence type="predicted"/>
<evidence type="ECO:0000256" key="3">
    <source>
        <dbReference type="ARBA" id="ARBA00022475"/>
    </source>
</evidence>
<dbReference type="SUPFAM" id="SSF52540">
    <property type="entry name" value="P-loop containing nucleoside triphosphate hydrolases"/>
    <property type="match status" value="2"/>
</dbReference>
<dbReference type="SMART" id="SM00382">
    <property type="entry name" value="AAA"/>
    <property type="match status" value="2"/>
</dbReference>
<dbReference type="CDD" id="cd03215">
    <property type="entry name" value="ABC_Carb_Monos_II"/>
    <property type="match status" value="1"/>
</dbReference>
<accession>A0A413U173</accession>
<evidence type="ECO:0000256" key="4">
    <source>
        <dbReference type="ARBA" id="ARBA00022737"/>
    </source>
</evidence>
<organism evidence="10 12">
    <name type="scientific">Roseburia inulinivorans</name>
    <dbReference type="NCBI Taxonomy" id="360807"/>
    <lineage>
        <taxon>Bacteria</taxon>
        <taxon>Bacillati</taxon>
        <taxon>Bacillota</taxon>
        <taxon>Clostridia</taxon>
        <taxon>Lachnospirales</taxon>
        <taxon>Lachnospiraceae</taxon>
        <taxon>Roseburia</taxon>
    </lineage>
</organism>
<protein>
    <submittedName>
        <fullName evidence="10">ABC transporter ATP-binding protein</fullName>
    </submittedName>
</protein>
<dbReference type="FunFam" id="3.40.50.300:FF:000127">
    <property type="entry name" value="Ribose import ATP-binding protein RbsA"/>
    <property type="match status" value="1"/>
</dbReference>
<evidence type="ECO:0000313" key="11">
    <source>
        <dbReference type="EMBL" id="RHE96773.1"/>
    </source>
</evidence>
<dbReference type="PROSITE" id="PS50893">
    <property type="entry name" value="ABC_TRANSPORTER_2"/>
    <property type="match status" value="2"/>
</dbReference>
<evidence type="ECO:0000256" key="8">
    <source>
        <dbReference type="ARBA" id="ARBA00023136"/>
    </source>
</evidence>
<dbReference type="PANTHER" id="PTHR43790:SF9">
    <property type="entry name" value="GALACTOFURANOSE TRANSPORTER ATP-BINDING PROTEIN YTFR"/>
    <property type="match status" value="1"/>
</dbReference>
<dbReference type="EMBL" id="QSFX01000003">
    <property type="protein sequence ID" value="RHA91005.1"/>
    <property type="molecule type" value="Genomic_DNA"/>
</dbReference>
<evidence type="ECO:0000256" key="6">
    <source>
        <dbReference type="ARBA" id="ARBA00022840"/>
    </source>
</evidence>
<evidence type="ECO:0000313" key="12">
    <source>
        <dbReference type="Proteomes" id="UP000283492"/>
    </source>
</evidence>
<keyword evidence="7" id="KW-1278">Translocase</keyword>
<keyword evidence="3" id="KW-1003">Cell membrane</keyword>
<evidence type="ECO:0000256" key="7">
    <source>
        <dbReference type="ARBA" id="ARBA00022967"/>
    </source>
</evidence>
<sequence>MIEILEENREILSRYRLKGFSYLGGLLVETGNAIELKGVTKRFGDVIANDNVNLTVRKGEILSILGENGSGKTTLMNMLSGIYFPDEGEVYVDGKEVTIRSPKDSFALGIGMIHQHFKLINILTAAENIILGLPGKEKLNMKQVEKEIRELTEQYGFDLNPSQKIYDMSVSQKQTVEIVKVLYRGADILILDEPTAVLTPQETEKLFAVLRNMRKAGKSIIIITHKLNEVLELSDRVAVLRKGKYIDTVETAKATVESLTEMMVGEKVKLDINRTEPVGAEKRIEMRGITCKNKEGLKVLTEASFTAYSGEILGVAGISGSGQKELLESVAGLQPIESGEILYFSPEGTTEKISEMKAEDIKNLGITLSFVPEDRLGMGLVGSMDLTDNMMIRSYKEGRHFFADRKSPKKLAEDIVEKLDVVTPGVDTPVSRLSGGNVQKILVGREIASNPTVLMVAYPVRGLDINSSYTIYNLLNDQKKKGVAVICVGEDLDVLLELCDKILVLNSGKVAGIVDARTTTKEKLGLMMTGLTEDKNE</sequence>
<evidence type="ECO:0000256" key="5">
    <source>
        <dbReference type="ARBA" id="ARBA00022741"/>
    </source>
</evidence>
<dbReference type="InterPro" id="IPR027417">
    <property type="entry name" value="P-loop_NTPase"/>
</dbReference>
<reference evidence="12 13" key="1">
    <citation type="submission" date="2018-08" db="EMBL/GenBank/DDBJ databases">
        <title>A genome reference for cultivated species of the human gut microbiota.</title>
        <authorList>
            <person name="Zou Y."/>
            <person name="Xue W."/>
            <person name="Luo G."/>
        </authorList>
    </citation>
    <scope>NUCLEOTIDE SEQUENCE [LARGE SCALE GENOMIC DNA]</scope>
    <source>
        <strain evidence="11 13">AM27-11</strain>
        <strain evidence="10 12">AM42-1AC</strain>
    </source>
</reference>
<dbReference type="Proteomes" id="UP000283492">
    <property type="component" value="Unassembled WGS sequence"/>
</dbReference>
<keyword evidence="4" id="KW-0677">Repeat</keyword>
<dbReference type="Proteomes" id="UP000286271">
    <property type="component" value="Unassembled WGS sequence"/>
</dbReference>
<dbReference type="GO" id="GO:0005886">
    <property type="term" value="C:plasma membrane"/>
    <property type="evidence" value="ECO:0007669"/>
    <property type="project" value="UniProtKB-SubCell"/>
</dbReference>
<dbReference type="Pfam" id="PF00005">
    <property type="entry name" value="ABC_tran"/>
    <property type="match status" value="2"/>
</dbReference>
<dbReference type="PANTHER" id="PTHR43790">
    <property type="entry name" value="CARBOHYDRATE TRANSPORT ATP-BINDING PROTEIN MG119-RELATED"/>
    <property type="match status" value="1"/>
</dbReference>
<evidence type="ECO:0000256" key="2">
    <source>
        <dbReference type="ARBA" id="ARBA00022448"/>
    </source>
</evidence>
<keyword evidence="2" id="KW-0813">Transport</keyword>
<dbReference type="GO" id="GO:0005524">
    <property type="term" value="F:ATP binding"/>
    <property type="evidence" value="ECO:0007669"/>
    <property type="project" value="UniProtKB-KW"/>
</dbReference>
<dbReference type="CDD" id="cd03216">
    <property type="entry name" value="ABC_Carb_Monos_I"/>
    <property type="match status" value="1"/>
</dbReference>
<evidence type="ECO:0000259" key="9">
    <source>
        <dbReference type="PROSITE" id="PS50893"/>
    </source>
</evidence>
<evidence type="ECO:0000313" key="10">
    <source>
        <dbReference type="EMBL" id="RHA91005.1"/>
    </source>
</evidence>
<dbReference type="GeneID" id="75160587"/>
<gene>
    <name evidence="11" type="ORF">DW707_10850</name>
    <name evidence="10" type="ORF">DW914_03420</name>
</gene>
<keyword evidence="5" id="KW-0547">Nucleotide-binding</keyword>
<keyword evidence="8" id="KW-0472">Membrane</keyword>
<feature type="domain" description="ABC transporter" evidence="9">
    <location>
        <begin position="284"/>
        <end position="532"/>
    </location>
</feature>
<dbReference type="InterPro" id="IPR003439">
    <property type="entry name" value="ABC_transporter-like_ATP-bd"/>
</dbReference>
<dbReference type="GO" id="GO:0016887">
    <property type="term" value="F:ATP hydrolysis activity"/>
    <property type="evidence" value="ECO:0007669"/>
    <property type="project" value="InterPro"/>
</dbReference>
<comment type="subcellular location">
    <subcellularLocation>
        <location evidence="1">Cell membrane</location>
        <topology evidence="1">Peripheral membrane protein</topology>
    </subcellularLocation>
</comment>
<name>A0A413U173_9FIRM</name>